<sequence length="333" mass="36063">MTHVFPSDTISERCVSEQQKGGHELIAIVTGESGFIGRVLRRELEAAGWTVHGLSAGSSDLNAVDIDICSSDVEELFRDLAPDIVFHLAGISGPMLAADQPTEIVRVNCEGTANVLESAARAKTPRVVYAASVSAYAVGTTTRPEPDSLYATTKKYGEILIDLYRRRLGNGYTSVRVGSVYGPGRQTSNPIHTMIDDGLRGRPVRFNVNEYEPVIWIDDCARLLAGLSAVPHYESAYDAVAEMVGHTEIAYRISSLLGVPTEPYEGKRVDYPAGFDSSALVKATTVIPEVTLQDGIERAIRWRKAELDTYTPIANGTDHGRDGSKLNAGANHD</sequence>
<feature type="region of interest" description="Disordered" evidence="1">
    <location>
        <begin position="313"/>
        <end position="333"/>
    </location>
</feature>
<dbReference type="InterPro" id="IPR050177">
    <property type="entry name" value="Lipid_A_modif_metabolic_enz"/>
</dbReference>
<dbReference type="PROSITE" id="PS00061">
    <property type="entry name" value="ADH_SHORT"/>
    <property type="match status" value="1"/>
</dbReference>
<dbReference type="CDD" id="cd08946">
    <property type="entry name" value="SDR_e"/>
    <property type="match status" value="1"/>
</dbReference>
<dbReference type="OrthoDB" id="9795501at2"/>
<dbReference type="PANTHER" id="PTHR43245">
    <property type="entry name" value="BIFUNCTIONAL POLYMYXIN RESISTANCE PROTEIN ARNA"/>
    <property type="match status" value="1"/>
</dbReference>
<name>A0A2N3Y0N3_SACSN</name>
<protein>
    <submittedName>
        <fullName evidence="3">Nucleoside-diphosphate-sugar epimerase</fullName>
    </submittedName>
</protein>
<dbReference type="EMBL" id="PJNB01000001">
    <property type="protein sequence ID" value="PKW16476.1"/>
    <property type="molecule type" value="Genomic_DNA"/>
</dbReference>
<dbReference type="Pfam" id="PF01370">
    <property type="entry name" value="Epimerase"/>
    <property type="match status" value="1"/>
</dbReference>
<accession>A0A2N3Y0N3</accession>
<dbReference type="SUPFAM" id="SSF51735">
    <property type="entry name" value="NAD(P)-binding Rossmann-fold domains"/>
    <property type="match status" value="1"/>
</dbReference>
<dbReference type="STRING" id="994479.GCA_000194155_07258"/>
<proteinExistence type="predicted"/>
<dbReference type="AlphaFoldDB" id="A0A2N3Y0N3"/>
<gene>
    <name evidence="3" type="ORF">A8926_4310</name>
</gene>
<evidence type="ECO:0000313" key="4">
    <source>
        <dbReference type="Proteomes" id="UP000233786"/>
    </source>
</evidence>
<reference evidence="3" key="1">
    <citation type="submission" date="2017-12" db="EMBL/GenBank/DDBJ databases">
        <title>Sequencing the genomes of 1000 Actinobacteria strains.</title>
        <authorList>
            <person name="Klenk H.-P."/>
        </authorList>
    </citation>
    <scope>NUCLEOTIDE SEQUENCE [LARGE SCALE GENOMIC DNA]</scope>
    <source>
        <strain evidence="3">DSM 44228</strain>
    </source>
</reference>
<evidence type="ECO:0000256" key="1">
    <source>
        <dbReference type="SAM" id="MobiDB-lite"/>
    </source>
</evidence>
<feature type="domain" description="NAD-dependent epimerase/dehydratase" evidence="2">
    <location>
        <begin position="28"/>
        <end position="224"/>
    </location>
</feature>
<dbReference type="InterPro" id="IPR036291">
    <property type="entry name" value="NAD(P)-bd_dom_sf"/>
</dbReference>
<organism evidence="3 4">
    <name type="scientific">Saccharopolyspora spinosa</name>
    <dbReference type="NCBI Taxonomy" id="60894"/>
    <lineage>
        <taxon>Bacteria</taxon>
        <taxon>Bacillati</taxon>
        <taxon>Actinomycetota</taxon>
        <taxon>Actinomycetes</taxon>
        <taxon>Pseudonocardiales</taxon>
        <taxon>Pseudonocardiaceae</taxon>
        <taxon>Saccharopolyspora</taxon>
    </lineage>
</organism>
<dbReference type="Proteomes" id="UP000233786">
    <property type="component" value="Unassembled WGS sequence"/>
</dbReference>
<evidence type="ECO:0000259" key="2">
    <source>
        <dbReference type="Pfam" id="PF01370"/>
    </source>
</evidence>
<comment type="caution">
    <text evidence="3">The sequence shown here is derived from an EMBL/GenBank/DDBJ whole genome shotgun (WGS) entry which is preliminary data.</text>
</comment>
<keyword evidence="4" id="KW-1185">Reference proteome</keyword>
<dbReference type="InterPro" id="IPR020904">
    <property type="entry name" value="Sc_DH/Rdtase_CS"/>
</dbReference>
<evidence type="ECO:0000313" key="3">
    <source>
        <dbReference type="EMBL" id="PKW16476.1"/>
    </source>
</evidence>
<dbReference type="Gene3D" id="3.40.50.720">
    <property type="entry name" value="NAD(P)-binding Rossmann-like Domain"/>
    <property type="match status" value="1"/>
</dbReference>
<dbReference type="InterPro" id="IPR001509">
    <property type="entry name" value="Epimerase_deHydtase"/>
</dbReference>